<keyword evidence="6" id="KW-0406">Ion transport</keyword>
<dbReference type="Proteomes" id="UP001431776">
    <property type="component" value="Unassembled WGS sequence"/>
</dbReference>
<feature type="coiled-coil region" evidence="8">
    <location>
        <begin position="94"/>
        <end position="131"/>
    </location>
</feature>
<evidence type="ECO:0000256" key="1">
    <source>
        <dbReference type="ARBA" id="ARBA00004141"/>
    </source>
</evidence>
<dbReference type="Pfam" id="PF01496">
    <property type="entry name" value="V_ATPase_I"/>
    <property type="match status" value="1"/>
</dbReference>
<dbReference type="PANTHER" id="PTHR11629">
    <property type="entry name" value="VACUOLAR PROTON ATPASES"/>
    <property type="match status" value="1"/>
</dbReference>
<comment type="similarity">
    <text evidence="2">Belongs to the V-ATPase 116 kDa subunit family.</text>
</comment>
<dbReference type="GO" id="GO:0016471">
    <property type="term" value="C:vacuolar proton-transporting V-type ATPase complex"/>
    <property type="evidence" value="ECO:0007669"/>
    <property type="project" value="TreeGrafter"/>
</dbReference>
<feature type="transmembrane region" description="Helical" evidence="9">
    <location>
        <begin position="494"/>
        <end position="517"/>
    </location>
</feature>
<feature type="transmembrane region" description="Helical" evidence="9">
    <location>
        <begin position="564"/>
        <end position="586"/>
    </location>
</feature>
<keyword evidence="5 9" id="KW-1133">Transmembrane helix</keyword>
<dbReference type="InterPro" id="IPR002490">
    <property type="entry name" value="V-ATPase_116kDa_su"/>
</dbReference>
<dbReference type="GO" id="GO:0046961">
    <property type="term" value="F:proton-transporting ATPase activity, rotational mechanism"/>
    <property type="evidence" value="ECO:0007669"/>
    <property type="project" value="InterPro"/>
</dbReference>
<organism evidence="10 11">
    <name type="scientific">Anaerobaca lacustris</name>
    <dbReference type="NCBI Taxonomy" id="3044600"/>
    <lineage>
        <taxon>Bacteria</taxon>
        <taxon>Pseudomonadati</taxon>
        <taxon>Planctomycetota</taxon>
        <taxon>Phycisphaerae</taxon>
        <taxon>Sedimentisphaerales</taxon>
        <taxon>Anaerobacaceae</taxon>
        <taxon>Anaerobaca</taxon>
    </lineage>
</organism>
<protein>
    <submittedName>
        <fullName evidence="10">V-type ATPase 116kDa subunit family protein</fullName>
    </submittedName>
</protein>
<comment type="caution">
    <text evidence="10">The sequence shown here is derived from an EMBL/GenBank/DDBJ whole genome shotgun (WGS) entry which is preliminary data.</text>
</comment>
<dbReference type="RefSeq" id="WP_349245736.1">
    <property type="nucleotide sequence ID" value="NZ_JASCXX010000018.1"/>
</dbReference>
<dbReference type="EMBL" id="JASCXX010000018">
    <property type="protein sequence ID" value="MDI6450328.1"/>
    <property type="molecule type" value="Genomic_DNA"/>
</dbReference>
<evidence type="ECO:0000256" key="6">
    <source>
        <dbReference type="ARBA" id="ARBA00023065"/>
    </source>
</evidence>
<name>A0AAW6U580_9BACT</name>
<evidence type="ECO:0000256" key="2">
    <source>
        <dbReference type="ARBA" id="ARBA00009904"/>
    </source>
</evidence>
<evidence type="ECO:0000256" key="5">
    <source>
        <dbReference type="ARBA" id="ARBA00022989"/>
    </source>
</evidence>
<evidence type="ECO:0000256" key="9">
    <source>
        <dbReference type="SAM" id="Phobius"/>
    </source>
</evidence>
<evidence type="ECO:0000256" key="3">
    <source>
        <dbReference type="ARBA" id="ARBA00022448"/>
    </source>
</evidence>
<proteinExistence type="inferred from homology"/>
<keyword evidence="11" id="KW-1185">Reference proteome</keyword>
<keyword evidence="3" id="KW-0813">Transport</keyword>
<comment type="subcellular location">
    <subcellularLocation>
        <location evidence="1">Membrane</location>
        <topology evidence="1">Multi-pass membrane protein</topology>
    </subcellularLocation>
</comment>
<dbReference type="AlphaFoldDB" id="A0AAW6U580"/>
<dbReference type="GO" id="GO:0033179">
    <property type="term" value="C:proton-transporting V-type ATPase, V0 domain"/>
    <property type="evidence" value="ECO:0007669"/>
    <property type="project" value="InterPro"/>
</dbReference>
<feature type="transmembrane region" description="Helical" evidence="9">
    <location>
        <begin position="366"/>
        <end position="392"/>
    </location>
</feature>
<evidence type="ECO:0000256" key="4">
    <source>
        <dbReference type="ARBA" id="ARBA00022692"/>
    </source>
</evidence>
<feature type="coiled-coil region" evidence="8">
    <location>
        <begin position="223"/>
        <end position="254"/>
    </location>
</feature>
<accession>A0AAW6U580</accession>
<dbReference type="PANTHER" id="PTHR11629:SF63">
    <property type="entry name" value="V-TYPE PROTON ATPASE SUBUNIT A"/>
    <property type="match status" value="1"/>
</dbReference>
<feature type="transmembrane region" description="Helical" evidence="9">
    <location>
        <begin position="461"/>
        <end position="482"/>
    </location>
</feature>
<feature type="transmembrane region" description="Helical" evidence="9">
    <location>
        <begin position="523"/>
        <end position="543"/>
    </location>
</feature>
<reference evidence="10" key="1">
    <citation type="submission" date="2023-05" db="EMBL/GenBank/DDBJ databases">
        <title>Anaerotaeda fermentans gen. nov., sp. nov., a novel anaerobic planctomycete of the new family within the order Sedimentisphaerales isolated from Taman Peninsula, Russia.</title>
        <authorList>
            <person name="Khomyakova M.A."/>
            <person name="Merkel A.Y."/>
            <person name="Slobodkin A.I."/>
        </authorList>
    </citation>
    <scope>NUCLEOTIDE SEQUENCE</scope>
    <source>
        <strain evidence="10">M17dextr</strain>
    </source>
</reference>
<keyword evidence="4 9" id="KW-0812">Transmembrane</keyword>
<feature type="transmembrane region" description="Helical" evidence="9">
    <location>
        <begin position="592"/>
        <end position="612"/>
    </location>
</feature>
<keyword evidence="7 9" id="KW-0472">Membrane</keyword>
<evidence type="ECO:0000256" key="7">
    <source>
        <dbReference type="ARBA" id="ARBA00023136"/>
    </source>
</evidence>
<evidence type="ECO:0000313" key="10">
    <source>
        <dbReference type="EMBL" id="MDI6450328.1"/>
    </source>
</evidence>
<sequence length="673" mass="75442">MILTTQMTQLFAVVLRRDKERVTETLLREGVMQFIHTSEIDLERPDRPAQSDPETALAALSDLRKRIEGILRTVDAVPAAPKETDLQNRVAIQLDNETERLDRIDGERDSIRERQRSLQQEILKLEDLQRQIDLYGVDLGGLQVPGRQSMLSMQTGKLPASGVKRFEESLRGLPVLPMALGQQDGLAHYLLLSMKRDQEQIERLLSTAGWTKVDLPKELLSVRKDLAKELTEKLRALADEQKKLQDRVTALIRKEEPRLKDLWVKLRIQELCARIQASFQSSSRTVLFTGWLASSTKERLSAKITEACEGRCYLEWHEADGKETAAAEVPVQFNNPKVLAPFQMLVSNFGIPQYGTIDPTPFVMPLYLIMFGLMFADVGQGVVLALGGALVARMTRHDQARRGVHNLCWLISWCGVSAIVFGAMFGSYFGMALFPPLWFDFHGIVAGHAQSRSAVRDVYDILSITIYFGIAVIAMGLLFNWFNLVRTGRWMELVFSKGGLLGGWIYAGGVYIAWYMVGHDYKGFPSGNAMFLLVGLPALLLAVKEPYHYFAHERGRAAKASNPFFLAMTFAMQWTVELLEIFSGYLSNTLSFMRVAGLGIAHVCLMMSFFTLAEMTSGLGALLILIVGNVMVIGLEGLSAAIQALRLNYYEFFTKFFHGTGRLYCPISLSSEP</sequence>
<feature type="transmembrane region" description="Helical" evidence="9">
    <location>
        <begin position="404"/>
        <end position="429"/>
    </location>
</feature>
<evidence type="ECO:0000256" key="8">
    <source>
        <dbReference type="SAM" id="Coils"/>
    </source>
</evidence>
<dbReference type="GO" id="GO:0051117">
    <property type="term" value="F:ATPase binding"/>
    <property type="evidence" value="ECO:0007669"/>
    <property type="project" value="TreeGrafter"/>
</dbReference>
<dbReference type="GO" id="GO:0007035">
    <property type="term" value="P:vacuolar acidification"/>
    <property type="evidence" value="ECO:0007669"/>
    <property type="project" value="TreeGrafter"/>
</dbReference>
<keyword evidence="8" id="KW-0175">Coiled coil</keyword>
<feature type="transmembrane region" description="Helical" evidence="9">
    <location>
        <begin position="619"/>
        <end position="642"/>
    </location>
</feature>
<gene>
    <name evidence="10" type="ORF">QJ522_14805</name>
</gene>
<evidence type="ECO:0000313" key="11">
    <source>
        <dbReference type="Proteomes" id="UP001431776"/>
    </source>
</evidence>